<evidence type="ECO:0000256" key="1">
    <source>
        <dbReference type="SAM" id="MobiDB-lite"/>
    </source>
</evidence>
<feature type="region of interest" description="Disordered" evidence="1">
    <location>
        <begin position="1"/>
        <end position="24"/>
    </location>
</feature>
<accession>A0A0E9VVN7</accession>
<dbReference type="AlphaFoldDB" id="A0A0E9VVN7"/>
<dbReference type="EMBL" id="GBXM01026363">
    <property type="protein sequence ID" value="JAH82214.1"/>
    <property type="molecule type" value="Transcribed_RNA"/>
</dbReference>
<evidence type="ECO:0000313" key="2">
    <source>
        <dbReference type="EMBL" id="JAH82214.1"/>
    </source>
</evidence>
<reference evidence="2" key="1">
    <citation type="submission" date="2014-11" db="EMBL/GenBank/DDBJ databases">
        <authorList>
            <person name="Amaro Gonzalez C."/>
        </authorList>
    </citation>
    <scope>NUCLEOTIDE SEQUENCE</scope>
</reference>
<organism evidence="2">
    <name type="scientific">Anguilla anguilla</name>
    <name type="common">European freshwater eel</name>
    <name type="synonym">Muraena anguilla</name>
    <dbReference type="NCBI Taxonomy" id="7936"/>
    <lineage>
        <taxon>Eukaryota</taxon>
        <taxon>Metazoa</taxon>
        <taxon>Chordata</taxon>
        <taxon>Craniata</taxon>
        <taxon>Vertebrata</taxon>
        <taxon>Euteleostomi</taxon>
        <taxon>Actinopterygii</taxon>
        <taxon>Neopterygii</taxon>
        <taxon>Teleostei</taxon>
        <taxon>Anguilliformes</taxon>
        <taxon>Anguillidae</taxon>
        <taxon>Anguilla</taxon>
    </lineage>
</organism>
<protein>
    <submittedName>
        <fullName evidence="2">Uncharacterized protein</fullName>
    </submittedName>
</protein>
<sequence>MISTAAGRQDNTTSPERKGRTINRFFDSQRWKNFVN</sequence>
<reference evidence="2" key="2">
    <citation type="journal article" date="2015" name="Fish Shellfish Immunol.">
        <title>Early steps in the European eel (Anguilla anguilla)-Vibrio vulnificus interaction in the gills: Role of the RtxA13 toxin.</title>
        <authorList>
            <person name="Callol A."/>
            <person name="Pajuelo D."/>
            <person name="Ebbesson L."/>
            <person name="Teles M."/>
            <person name="MacKenzie S."/>
            <person name="Amaro C."/>
        </authorList>
    </citation>
    <scope>NUCLEOTIDE SEQUENCE</scope>
</reference>
<name>A0A0E9VVN7_ANGAN</name>
<proteinExistence type="predicted"/>